<feature type="region of interest" description="Disordered" evidence="1">
    <location>
        <begin position="1"/>
        <end position="21"/>
    </location>
</feature>
<protein>
    <submittedName>
        <fullName evidence="2">Uncharacterized protein</fullName>
    </submittedName>
</protein>
<comment type="caution">
    <text evidence="2">The sequence shown here is derived from an EMBL/GenBank/DDBJ whole genome shotgun (WGS) entry which is preliminary data.</text>
</comment>
<evidence type="ECO:0000313" key="2">
    <source>
        <dbReference type="EMBL" id="GAA3225030.1"/>
    </source>
</evidence>
<dbReference type="EMBL" id="BAAAUV010000014">
    <property type="protein sequence ID" value="GAA3225030.1"/>
    <property type="molecule type" value="Genomic_DNA"/>
</dbReference>
<feature type="compositionally biased region" description="Basic and acidic residues" evidence="1">
    <location>
        <begin position="1"/>
        <end position="11"/>
    </location>
</feature>
<name>A0ABP6QFV0_9ACTN</name>
<gene>
    <name evidence="2" type="ORF">GCM10010468_52470</name>
</gene>
<accession>A0ABP6QFV0</accession>
<reference evidence="3" key="1">
    <citation type="journal article" date="2019" name="Int. J. Syst. Evol. Microbiol.">
        <title>The Global Catalogue of Microorganisms (GCM) 10K type strain sequencing project: providing services to taxonomists for standard genome sequencing and annotation.</title>
        <authorList>
            <consortium name="The Broad Institute Genomics Platform"/>
            <consortium name="The Broad Institute Genome Sequencing Center for Infectious Disease"/>
            <person name="Wu L."/>
            <person name="Ma J."/>
        </authorList>
    </citation>
    <scope>NUCLEOTIDE SEQUENCE [LARGE SCALE GENOMIC DNA]</scope>
    <source>
        <strain evidence="3">JCM 9377</strain>
    </source>
</reference>
<keyword evidence="3" id="KW-1185">Reference proteome</keyword>
<evidence type="ECO:0000256" key="1">
    <source>
        <dbReference type="SAM" id="MobiDB-lite"/>
    </source>
</evidence>
<sequence length="64" mass="7002">MAPGLESDHHMGIAATGEDPHPLAQILADKVEDRARDHLGRLDVLGFLAPPMVPPHCRFTIHDD</sequence>
<organism evidence="2 3">
    <name type="scientific">Actinocorallia longicatena</name>
    <dbReference type="NCBI Taxonomy" id="111803"/>
    <lineage>
        <taxon>Bacteria</taxon>
        <taxon>Bacillati</taxon>
        <taxon>Actinomycetota</taxon>
        <taxon>Actinomycetes</taxon>
        <taxon>Streptosporangiales</taxon>
        <taxon>Thermomonosporaceae</taxon>
        <taxon>Actinocorallia</taxon>
    </lineage>
</organism>
<evidence type="ECO:0000313" key="3">
    <source>
        <dbReference type="Proteomes" id="UP001501237"/>
    </source>
</evidence>
<dbReference type="Proteomes" id="UP001501237">
    <property type="component" value="Unassembled WGS sequence"/>
</dbReference>
<proteinExistence type="predicted"/>